<sequence>MVDLLGQAGLKEAFEFVKSMPMEPHAGVWGVFLLAFRIQCNTELAEILRLSEVDTQNAGNFVSMSNVYVADNRWADVSQK</sequence>
<gene>
    <name evidence="1" type="ORF">IEQ34_012722</name>
</gene>
<keyword evidence="2" id="KW-1185">Reference proteome</keyword>
<evidence type="ECO:0008006" key="3">
    <source>
        <dbReference type="Google" id="ProtNLM"/>
    </source>
</evidence>
<comment type="caution">
    <text evidence="1">The sequence shown here is derived from an EMBL/GenBank/DDBJ whole genome shotgun (WGS) entry which is preliminary data.</text>
</comment>
<dbReference type="InterPro" id="IPR046848">
    <property type="entry name" value="E_motif"/>
</dbReference>
<dbReference type="AlphaFoldDB" id="A0AAV7GM95"/>
<accession>A0AAV7GM95</accession>
<proteinExistence type="predicted"/>
<dbReference type="GO" id="GO:0009451">
    <property type="term" value="P:RNA modification"/>
    <property type="evidence" value="ECO:0007669"/>
    <property type="project" value="InterPro"/>
</dbReference>
<dbReference type="Pfam" id="PF20431">
    <property type="entry name" value="E_motif"/>
    <property type="match status" value="1"/>
</dbReference>
<evidence type="ECO:0000313" key="1">
    <source>
        <dbReference type="EMBL" id="KAH0457407.1"/>
    </source>
</evidence>
<dbReference type="PANTHER" id="PTHR47926">
    <property type="entry name" value="PENTATRICOPEPTIDE REPEAT-CONTAINING PROTEIN"/>
    <property type="match status" value="1"/>
</dbReference>
<dbReference type="GO" id="GO:0003723">
    <property type="term" value="F:RNA binding"/>
    <property type="evidence" value="ECO:0007669"/>
    <property type="project" value="InterPro"/>
</dbReference>
<dbReference type="EMBL" id="JAGFBR010000012">
    <property type="protein sequence ID" value="KAH0457407.1"/>
    <property type="molecule type" value="Genomic_DNA"/>
</dbReference>
<organism evidence="1 2">
    <name type="scientific">Dendrobium chrysotoxum</name>
    <name type="common">Orchid</name>
    <dbReference type="NCBI Taxonomy" id="161865"/>
    <lineage>
        <taxon>Eukaryota</taxon>
        <taxon>Viridiplantae</taxon>
        <taxon>Streptophyta</taxon>
        <taxon>Embryophyta</taxon>
        <taxon>Tracheophyta</taxon>
        <taxon>Spermatophyta</taxon>
        <taxon>Magnoliopsida</taxon>
        <taxon>Liliopsida</taxon>
        <taxon>Asparagales</taxon>
        <taxon>Orchidaceae</taxon>
        <taxon>Epidendroideae</taxon>
        <taxon>Malaxideae</taxon>
        <taxon>Dendrobiinae</taxon>
        <taxon>Dendrobium</taxon>
    </lineage>
</organism>
<evidence type="ECO:0000313" key="2">
    <source>
        <dbReference type="Proteomes" id="UP000775213"/>
    </source>
</evidence>
<name>A0AAV7GM95_DENCH</name>
<reference evidence="1 2" key="1">
    <citation type="journal article" date="2021" name="Hortic Res">
        <title>Chromosome-scale assembly of the Dendrobium chrysotoxum genome enhances the understanding of orchid evolution.</title>
        <authorList>
            <person name="Zhang Y."/>
            <person name="Zhang G.Q."/>
            <person name="Zhang D."/>
            <person name="Liu X.D."/>
            <person name="Xu X.Y."/>
            <person name="Sun W.H."/>
            <person name="Yu X."/>
            <person name="Zhu X."/>
            <person name="Wang Z.W."/>
            <person name="Zhao X."/>
            <person name="Zhong W.Y."/>
            <person name="Chen H."/>
            <person name="Yin W.L."/>
            <person name="Huang T."/>
            <person name="Niu S.C."/>
            <person name="Liu Z.J."/>
        </authorList>
    </citation>
    <scope>NUCLEOTIDE SEQUENCE [LARGE SCALE GENOMIC DNA]</scope>
    <source>
        <strain evidence="1">Lindl</strain>
    </source>
</reference>
<dbReference type="Proteomes" id="UP000775213">
    <property type="component" value="Unassembled WGS sequence"/>
</dbReference>
<protein>
    <recommendedName>
        <fullName evidence="3">Pentatricopeptide repeat-containing protein</fullName>
    </recommendedName>
</protein>
<dbReference type="InterPro" id="IPR046960">
    <property type="entry name" value="PPR_At4g14850-like_plant"/>
</dbReference>